<dbReference type="EMBL" id="BMAV01012552">
    <property type="protein sequence ID" value="GFY59270.1"/>
    <property type="molecule type" value="Genomic_DNA"/>
</dbReference>
<dbReference type="Proteomes" id="UP000886998">
    <property type="component" value="Unassembled WGS sequence"/>
</dbReference>
<evidence type="ECO:0000313" key="2">
    <source>
        <dbReference type="EMBL" id="GFY59270.1"/>
    </source>
</evidence>
<comment type="caution">
    <text evidence="2">The sequence shown here is derived from an EMBL/GenBank/DDBJ whole genome shotgun (WGS) entry which is preliminary data.</text>
</comment>
<gene>
    <name evidence="2" type="primary">AVEN_138281_2</name>
    <name evidence="2" type="ORF">TNIN_481031</name>
</gene>
<dbReference type="AlphaFoldDB" id="A0A8X6XSU9"/>
<name>A0A8X6XSU9_9ARAC</name>
<reference evidence="2" key="1">
    <citation type="submission" date="2020-08" db="EMBL/GenBank/DDBJ databases">
        <title>Multicomponent nature underlies the extraordinary mechanical properties of spider dragline silk.</title>
        <authorList>
            <person name="Kono N."/>
            <person name="Nakamura H."/>
            <person name="Mori M."/>
            <person name="Yoshida Y."/>
            <person name="Ohtoshi R."/>
            <person name="Malay A.D."/>
            <person name="Moran D.A.P."/>
            <person name="Tomita M."/>
            <person name="Numata K."/>
            <person name="Arakawa K."/>
        </authorList>
    </citation>
    <scope>NUCLEOTIDE SEQUENCE</scope>
</reference>
<proteinExistence type="predicted"/>
<dbReference type="OrthoDB" id="6435678at2759"/>
<keyword evidence="1" id="KW-0175">Coiled coil</keyword>
<protein>
    <submittedName>
        <fullName evidence="2">Uncharacterized protein</fullName>
    </submittedName>
</protein>
<accession>A0A8X6XSU9</accession>
<organism evidence="2 3">
    <name type="scientific">Trichonephila inaurata madagascariensis</name>
    <dbReference type="NCBI Taxonomy" id="2747483"/>
    <lineage>
        <taxon>Eukaryota</taxon>
        <taxon>Metazoa</taxon>
        <taxon>Ecdysozoa</taxon>
        <taxon>Arthropoda</taxon>
        <taxon>Chelicerata</taxon>
        <taxon>Arachnida</taxon>
        <taxon>Araneae</taxon>
        <taxon>Araneomorphae</taxon>
        <taxon>Entelegynae</taxon>
        <taxon>Araneoidea</taxon>
        <taxon>Nephilidae</taxon>
        <taxon>Trichonephila</taxon>
        <taxon>Trichonephila inaurata</taxon>
    </lineage>
</organism>
<feature type="coiled-coil region" evidence="1">
    <location>
        <begin position="293"/>
        <end position="320"/>
    </location>
</feature>
<keyword evidence="3" id="KW-1185">Reference proteome</keyword>
<evidence type="ECO:0000256" key="1">
    <source>
        <dbReference type="SAM" id="Coils"/>
    </source>
</evidence>
<sequence>MDRKKLKMKKKKKGPLKIHDIDRMTKKEMAHYISQLKHELEQVQLECNFEIGYKKKRTSFLIQDESQYLKHKEIHTAKDFELLRVTQETDQRFRESRQKLVLKDLESREPKLLKNFTDYLHVFHDNLLMKNQSGMLIDREKVDEQRLLSKIASMDLVASRLFDRYKEWSDDIIFEHILKFRDAMQSFNAIKQRILNSIWDTNLGGREPVSVETEKMQYYFNERHLDNLKTLHVWQKKVDFFQTKLEKVTLDLNKASNLNTESKINQNQVRIPNPEYKKVRYKFLSNRSEDSEIDELNVSNFELTEKFKKLKAEKENMKNKFILNMRKIYQIAEFKAYVAEEILRLGLAIKNIQTLPENKKQQFLTDAKLQRRKTYTVNIV</sequence>
<evidence type="ECO:0000313" key="3">
    <source>
        <dbReference type="Proteomes" id="UP000886998"/>
    </source>
</evidence>